<protein>
    <submittedName>
        <fullName evidence="1">Uncharacterized protein</fullName>
    </submittedName>
</protein>
<reference evidence="1 2" key="1">
    <citation type="journal article" date="2017" name="Nat. Commun.">
        <title>Genome assembly with in vitro proximity ligation data and whole-genome triplication in lettuce.</title>
        <authorList>
            <person name="Reyes-Chin-Wo S."/>
            <person name="Wang Z."/>
            <person name="Yang X."/>
            <person name="Kozik A."/>
            <person name="Arikit S."/>
            <person name="Song C."/>
            <person name="Xia L."/>
            <person name="Froenicke L."/>
            <person name="Lavelle D.O."/>
            <person name="Truco M.J."/>
            <person name="Xia R."/>
            <person name="Zhu S."/>
            <person name="Xu C."/>
            <person name="Xu H."/>
            <person name="Xu X."/>
            <person name="Cox K."/>
            <person name="Korf I."/>
            <person name="Meyers B.C."/>
            <person name="Michelmore R.W."/>
        </authorList>
    </citation>
    <scope>NUCLEOTIDE SEQUENCE [LARGE SCALE GENOMIC DNA]</scope>
    <source>
        <strain evidence="2">cv. Salinas</strain>
        <tissue evidence="1">Seedlings</tissue>
    </source>
</reference>
<dbReference type="EMBL" id="NBSK02000005">
    <property type="protein sequence ID" value="KAJ0206092.1"/>
    <property type="molecule type" value="Genomic_DNA"/>
</dbReference>
<gene>
    <name evidence="1" type="ORF">LSAT_V11C500235860</name>
</gene>
<evidence type="ECO:0000313" key="1">
    <source>
        <dbReference type="EMBL" id="KAJ0206092.1"/>
    </source>
</evidence>
<comment type="caution">
    <text evidence="1">The sequence shown here is derived from an EMBL/GenBank/DDBJ whole genome shotgun (WGS) entry which is preliminary data.</text>
</comment>
<sequence length="175" mass="20253">MAGFWSVCYGSELNWRDISLTTDHLLGITKLNRIPSAVELKNRGVIILNTTCDETCDHILLTCHAAKAIMDSILVWCEIRCDRFISVENMLIFISRWSKYKYKRRMLNAILCGKKQSNNWIFEKTSIVISSVCNFRWSFMVHMDGKEQMDFRKNLNSLGEHGGKNQSNNIHMVQA</sequence>
<name>A0A9R1VFB9_LACSA</name>
<proteinExistence type="predicted"/>
<organism evidence="1 2">
    <name type="scientific">Lactuca sativa</name>
    <name type="common">Garden lettuce</name>
    <dbReference type="NCBI Taxonomy" id="4236"/>
    <lineage>
        <taxon>Eukaryota</taxon>
        <taxon>Viridiplantae</taxon>
        <taxon>Streptophyta</taxon>
        <taxon>Embryophyta</taxon>
        <taxon>Tracheophyta</taxon>
        <taxon>Spermatophyta</taxon>
        <taxon>Magnoliopsida</taxon>
        <taxon>eudicotyledons</taxon>
        <taxon>Gunneridae</taxon>
        <taxon>Pentapetalae</taxon>
        <taxon>asterids</taxon>
        <taxon>campanulids</taxon>
        <taxon>Asterales</taxon>
        <taxon>Asteraceae</taxon>
        <taxon>Cichorioideae</taxon>
        <taxon>Cichorieae</taxon>
        <taxon>Lactucinae</taxon>
        <taxon>Lactuca</taxon>
    </lineage>
</organism>
<keyword evidence="2" id="KW-1185">Reference proteome</keyword>
<dbReference type="Proteomes" id="UP000235145">
    <property type="component" value="Unassembled WGS sequence"/>
</dbReference>
<evidence type="ECO:0000313" key="2">
    <source>
        <dbReference type="Proteomes" id="UP000235145"/>
    </source>
</evidence>
<dbReference type="AlphaFoldDB" id="A0A9R1VFB9"/>
<accession>A0A9R1VFB9</accession>